<keyword evidence="3" id="KW-1185">Reference proteome</keyword>
<sequence>MFKQKTEVIPFREFMRRQAIPLKEQPYTPILYSLLPGMSIESFFNMSPQMTGLYALVLGAGALGILSHLIEVNAAKSGFENVDNPCYFSCWYIQLHNLGPI</sequence>
<accession>A0A926NNF2</accession>
<dbReference type="Proteomes" id="UP000626844">
    <property type="component" value="Unassembled WGS sequence"/>
</dbReference>
<keyword evidence="1" id="KW-0812">Transmembrane</keyword>
<dbReference type="RefSeq" id="WP_191158622.1">
    <property type="nucleotide sequence ID" value="NZ_JACXAI010000015.1"/>
</dbReference>
<evidence type="ECO:0000313" key="3">
    <source>
        <dbReference type="Proteomes" id="UP000626844"/>
    </source>
</evidence>
<evidence type="ECO:0000313" key="2">
    <source>
        <dbReference type="EMBL" id="MBD1381021.1"/>
    </source>
</evidence>
<evidence type="ECO:0000256" key="1">
    <source>
        <dbReference type="SAM" id="Phobius"/>
    </source>
</evidence>
<organism evidence="2 3">
    <name type="scientific">Metabacillus arenae</name>
    <dbReference type="NCBI Taxonomy" id="2771434"/>
    <lineage>
        <taxon>Bacteria</taxon>
        <taxon>Bacillati</taxon>
        <taxon>Bacillota</taxon>
        <taxon>Bacilli</taxon>
        <taxon>Bacillales</taxon>
        <taxon>Bacillaceae</taxon>
        <taxon>Metabacillus</taxon>
    </lineage>
</organism>
<dbReference type="EMBL" id="JACXAI010000015">
    <property type="protein sequence ID" value="MBD1381021.1"/>
    <property type="molecule type" value="Genomic_DNA"/>
</dbReference>
<name>A0A926NNF2_9BACI</name>
<protein>
    <submittedName>
        <fullName evidence="2">Uncharacterized protein</fullName>
    </submittedName>
</protein>
<comment type="caution">
    <text evidence="2">The sequence shown here is derived from an EMBL/GenBank/DDBJ whole genome shotgun (WGS) entry which is preliminary data.</text>
</comment>
<reference evidence="2" key="1">
    <citation type="submission" date="2020-09" db="EMBL/GenBank/DDBJ databases">
        <title>A novel bacterium of genus Bacillus, isolated from South China Sea.</title>
        <authorList>
            <person name="Huang H."/>
            <person name="Mo K."/>
            <person name="Hu Y."/>
        </authorList>
    </citation>
    <scope>NUCLEOTIDE SEQUENCE</scope>
    <source>
        <strain evidence="2">IB182487</strain>
    </source>
</reference>
<dbReference type="AlphaFoldDB" id="A0A926NNF2"/>
<feature type="transmembrane region" description="Helical" evidence="1">
    <location>
        <begin position="52"/>
        <end position="70"/>
    </location>
</feature>
<proteinExistence type="predicted"/>
<keyword evidence="1" id="KW-1133">Transmembrane helix</keyword>
<keyword evidence="1" id="KW-0472">Membrane</keyword>
<gene>
    <name evidence="2" type="ORF">IC621_12335</name>
</gene>